<evidence type="ECO:0000313" key="2">
    <source>
        <dbReference type="EMBL" id="OTF72795.1"/>
    </source>
</evidence>
<evidence type="ECO:0000313" key="3">
    <source>
        <dbReference type="Proteomes" id="UP000194236"/>
    </source>
</evidence>
<dbReference type="PANTHER" id="PTHR14387:SF0">
    <property type="entry name" value="DUF2428 DOMAIN-CONTAINING PROTEIN"/>
    <property type="match status" value="1"/>
</dbReference>
<dbReference type="InterPro" id="IPR056842">
    <property type="entry name" value="THADA-like_TPR_C"/>
</dbReference>
<keyword evidence="3" id="KW-1185">Reference proteome</keyword>
<accession>A0A1Y3B0C3</accession>
<name>A0A1Y3B0C3_EURMA</name>
<gene>
    <name evidence="2" type="ORF">BLA29_004705</name>
</gene>
<organism evidence="2 3">
    <name type="scientific">Euroglyphus maynei</name>
    <name type="common">Mayne's house dust mite</name>
    <dbReference type="NCBI Taxonomy" id="6958"/>
    <lineage>
        <taxon>Eukaryota</taxon>
        <taxon>Metazoa</taxon>
        <taxon>Ecdysozoa</taxon>
        <taxon>Arthropoda</taxon>
        <taxon>Chelicerata</taxon>
        <taxon>Arachnida</taxon>
        <taxon>Acari</taxon>
        <taxon>Acariformes</taxon>
        <taxon>Sarcoptiformes</taxon>
        <taxon>Astigmata</taxon>
        <taxon>Psoroptidia</taxon>
        <taxon>Analgoidea</taxon>
        <taxon>Pyroglyphidae</taxon>
        <taxon>Pyroglyphinae</taxon>
        <taxon>Euroglyphus</taxon>
    </lineage>
</organism>
<protein>
    <recommendedName>
        <fullName evidence="1">tRNA (32-2'-O)-methyltransferase regulator THADA-like C-terminal TPR repeats region domain-containing protein</fullName>
    </recommendedName>
</protein>
<dbReference type="GO" id="GO:0030488">
    <property type="term" value="P:tRNA methylation"/>
    <property type="evidence" value="ECO:0007669"/>
    <property type="project" value="TreeGrafter"/>
</dbReference>
<dbReference type="AlphaFoldDB" id="A0A1Y3B0C3"/>
<comment type="caution">
    <text evidence="2">The sequence shown here is derived from an EMBL/GenBank/DDBJ whole genome shotgun (WGS) entry which is preliminary data.</text>
</comment>
<dbReference type="Proteomes" id="UP000194236">
    <property type="component" value="Unassembled WGS sequence"/>
</dbReference>
<dbReference type="OrthoDB" id="6511987at2759"/>
<dbReference type="EMBL" id="MUJZ01054570">
    <property type="protein sequence ID" value="OTF72795.1"/>
    <property type="molecule type" value="Genomic_DNA"/>
</dbReference>
<dbReference type="PANTHER" id="PTHR14387">
    <property type="entry name" value="THADA/DEATH RECEPTOR INTERACTING PROTEIN"/>
    <property type="match status" value="1"/>
</dbReference>
<reference evidence="2 3" key="1">
    <citation type="submission" date="2017-03" db="EMBL/GenBank/DDBJ databases">
        <title>Genome Survey of Euroglyphus maynei.</title>
        <authorList>
            <person name="Arlian L.G."/>
            <person name="Morgan M.S."/>
            <person name="Rider S.D."/>
        </authorList>
    </citation>
    <scope>NUCLEOTIDE SEQUENCE [LARGE SCALE GENOMIC DNA]</scope>
    <source>
        <strain evidence="2">Arlian Lab</strain>
        <tissue evidence="2">Whole body</tissue>
    </source>
</reference>
<dbReference type="GO" id="GO:0005829">
    <property type="term" value="C:cytosol"/>
    <property type="evidence" value="ECO:0007669"/>
    <property type="project" value="TreeGrafter"/>
</dbReference>
<sequence>MLLSSLITKVFGVKRNRLDTDRKNRMSSLLFFRKFPSLYSFIQQQLESSESHSQLLFINPILIILSKLIISKNFNNIYDANKFLPLIENIIYNCHDGRLRRQAVHTYCRLLPSTSYSNVLADFNHRFIEIETKMAKLNYLHGFAMILAKIAQEFCLLTMNSSTEDLSTVLLVELYENLIKIFKNQSILNGIILGILHQAHYRIYLCLKLRNQSIIFKDHTVILEENLIKLIDNNEGQEAYSFYRFNGSNISAHTQYVRFDE</sequence>
<feature type="domain" description="tRNA (32-2'-O)-methyltransferase regulator THADA-like C-terminal TPR repeats region" evidence="1">
    <location>
        <begin position="1"/>
        <end position="145"/>
    </location>
</feature>
<evidence type="ECO:0000259" key="1">
    <source>
        <dbReference type="Pfam" id="PF25151"/>
    </source>
</evidence>
<dbReference type="InterPro" id="IPR051954">
    <property type="entry name" value="tRNA_methyltransferase_THADA"/>
</dbReference>
<dbReference type="Pfam" id="PF25151">
    <property type="entry name" value="TPR_Trm732_C"/>
    <property type="match status" value="1"/>
</dbReference>
<proteinExistence type="predicted"/>